<evidence type="ECO:0000313" key="1">
    <source>
        <dbReference type="EMBL" id="OUN84052.1"/>
    </source>
</evidence>
<dbReference type="Proteomes" id="UP000195781">
    <property type="component" value="Unassembled WGS sequence"/>
</dbReference>
<accession>A0A1Y3XEP5</accession>
<organism evidence="1 2">
    <name type="scientific">[Collinsella] massiliensis</name>
    <dbReference type="NCBI Taxonomy" id="1232426"/>
    <lineage>
        <taxon>Bacteria</taxon>
        <taxon>Bacillati</taxon>
        <taxon>Actinomycetota</taxon>
        <taxon>Coriobacteriia</taxon>
        <taxon>Coriobacteriales</taxon>
        <taxon>Coriobacteriaceae</taxon>
        <taxon>Enorma</taxon>
    </lineage>
</organism>
<name>A0A1Y3XEP5_9ACTN</name>
<evidence type="ECO:0000313" key="2">
    <source>
        <dbReference type="Proteomes" id="UP000195781"/>
    </source>
</evidence>
<dbReference type="AlphaFoldDB" id="A0A1Y3XEP5"/>
<dbReference type="Gene3D" id="3.40.50.10490">
    <property type="entry name" value="Glucose-6-phosphate isomerase like protein, domain 1"/>
    <property type="match status" value="1"/>
</dbReference>
<reference evidence="2" key="1">
    <citation type="submission" date="2017-04" db="EMBL/GenBank/DDBJ databases">
        <title>Function of individual gut microbiota members based on whole genome sequencing of pure cultures obtained from chicken caecum.</title>
        <authorList>
            <person name="Medvecky M."/>
            <person name="Cejkova D."/>
            <person name="Polansky O."/>
            <person name="Karasova D."/>
            <person name="Kubasova T."/>
            <person name="Cizek A."/>
            <person name="Rychlik I."/>
        </authorList>
    </citation>
    <scope>NUCLEOTIDE SEQUENCE [LARGE SCALE GENOMIC DNA]</scope>
    <source>
        <strain evidence="2">An5</strain>
    </source>
</reference>
<gene>
    <name evidence="1" type="ORF">B5G02_09895</name>
</gene>
<dbReference type="EMBL" id="NFIE01000034">
    <property type="protein sequence ID" value="OUN84052.1"/>
    <property type="molecule type" value="Genomic_DNA"/>
</dbReference>
<keyword evidence="2" id="KW-1185">Reference proteome</keyword>
<feature type="non-terminal residue" evidence="1">
    <location>
        <position position="74"/>
    </location>
</feature>
<sequence>MKQTEKVEIMNFDQEGYLEDGRALVETGKQMAAMADRIADEGYDAIFLMGVGGTWDELMQLEYLMNKFGDRDLE</sequence>
<dbReference type="GO" id="GO:0016853">
    <property type="term" value="F:isomerase activity"/>
    <property type="evidence" value="ECO:0007669"/>
    <property type="project" value="UniProtKB-KW"/>
</dbReference>
<protein>
    <submittedName>
        <fullName evidence="1">Sugar isomerase</fullName>
    </submittedName>
</protein>
<proteinExistence type="predicted"/>
<comment type="caution">
    <text evidence="1">The sequence shown here is derived from an EMBL/GenBank/DDBJ whole genome shotgun (WGS) entry which is preliminary data.</text>
</comment>
<keyword evidence="1" id="KW-0413">Isomerase</keyword>